<keyword evidence="3" id="KW-1185">Reference proteome</keyword>
<dbReference type="EMBL" id="JANKHO010000077">
    <property type="protein sequence ID" value="KAJ3515881.1"/>
    <property type="molecule type" value="Genomic_DNA"/>
</dbReference>
<organism evidence="2 3">
    <name type="scientific">Agrocybe chaxingu</name>
    <dbReference type="NCBI Taxonomy" id="84603"/>
    <lineage>
        <taxon>Eukaryota</taxon>
        <taxon>Fungi</taxon>
        <taxon>Dikarya</taxon>
        <taxon>Basidiomycota</taxon>
        <taxon>Agaricomycotina</taxon>
        <taxon>Agaricomycetes</taxon>
        <taxon>Agaricomycetidae</taxon>
        <taxon>Agaricales</taxon>
        <taxon>Agaricineae</taxon>
        <taxon>Strophariaceae</taxon>
        <taxon>Agrocybe</taxon>
    </lineage>
</organism>
<feature type="region of interest" description="Disordered" evidence="1">
    <location>
        <begin position="1"/>
        <end position="54"/>
    </location>
</feature>
<reference evidence="2" key="1">
    <citation type="submission" date="2022-07" db="EMBL/GenBank/DDBJ databases">
        <title>Genome Sequence of Agrocybe chaxingu.</title>
        <authorList>
            <person name="Buettner E."/>
        </authorList>
    </citation>
    <scope>NUCLEOTIDE SEQUENCE</scope>
    <source>
        <strain evidence="2">MP-N11</strain>
    </source>
</reference>
<evidence type="ECO:0000256" key="1">
    <source>
        <dbReference type="SAM" id="MobiDB-lite"/>
    </source>
</evidence>
<accession>A0A9W8TF56</accession>
<sequence>MPSGLVSAPVSSSTGGGSSGEYSAPVFSDAGSQTAPPKIASSAGGYIDQPTQGSPVPGRFEIKVRARTTASNAAFVVFAFKLAPNTTLEALFGVIEDEKMVPFMFRMVGFAYFGCRDFIYTQPTATANLTDSDNDDQSTVRATSRSLNDVDRGVWDPEYQFDKRLKEA</sequence>
<comment type="caution">
    <text evidence="2">The sequence shown here is derived from an EMBL/GenBank/DDBJ whole genome shotgun (WGS) entry which is preliminary data.</text>
</comment>
<dbReference type="AlphaFoldDB" id="A0A9W8TF56"/>
<gene>
    <name evidence="2" type="ORF">NLJ89_g1492</name>
</gene>
<dbReference type="Proteomes" id="UP001148786">
    <property type="component" value="Unassembled WGS sequence"/>
</dbReference>
<proteinExistence type="predicted"/>
<evidence type="ECO:0000313" key="2">
    <source>
        <dbReference type="EMBL" id="KAJ3515881.1"/>
    </source>
</evidence>
<dbReference type="OrthoDB" id="3067931at2759"/>
<name>A0A9W8TF56_9AGAR</name>
<protein>
    <submittedName>
        <fullName evidence="2">Uncharacterized protein</fullName>
    </submittedName>
</protein>
<evidence type="ECO:0000313" key="3">
    <source>
        <dbReference type="Proteomes" id="UP001148786"/>
    </source>
</evidence>